<gene>
    <name evidence="1" type="ORF">EKG83_08805</name>
</gene>
<dbReference type="Proteomes" id="UP000325787">
    <property type="component" value="Chromosome"/>
</dbReference>
<proteinExistence type="predicted"/>
<evidence type="ECO:0000313" key="1">
    <source>
        <dbReference type="EMBL" id="QFZ17568.1"/>
    </source>
</evidence>
<keyword evidence="2" id="KW-1185">Reference proteome</keyword>
<reference evidence="2" key="1">
    <citation type="journal article" date="2021" name="Curr. Microbiol.">
        <title>Complete genome of nocamycin-producing strain Saccharothrix syringae NRRL B-16468 reveals the biosynthetic potential for secondary metabolites.</title>
        <authorList>
            <person name="Mo X."/>
            <person name="Yang S."/>
        </authorList>
    </citation>
    <scope>NUCLEOTIDE SEQUENCE [LARGE SCALE GENOMIC DNA]</scope>
    <source>
        <strain evidence="2">ATCC 51364 / DSM 43886 / JCM 6844 / KCTC 9398 / NBRC 14523 / NRRL B-16468 / INA 2240</strain>
    </source>
</reference>
<dbReference type="AlphaFoldDB" id="A0A5Q0GU98"/>
<dbReference type="OrthoDB" id="3693098at2"/>
<sequence length="117" mass="13127">MGRLIVPGQGQAEIVKAYPVLRGLLDLRAGGWKFLPVEPGREEIDGYRQWPGPWRDAIRFRDEDDALGLRLRLDDGVHLVWERTGGLAEIVNELLLLPAPGHRLAPRLARGHGPDLR</sequence>
<evidence type="ECO:0000313" key="2">
    <source>
        <dbReference type="Proteomes" id="UP000325787"/>
    </source>
</evidence>
<protein>
    <submittedName>
        <fullName evidence="1">Uncharacterized protein</fullName>
    </submittedName>
</protein>
<accession>A0A5Q0GU98</accession>
<organism evidence="1 2">
    <name type="scientific">Saccharothrix syringae</name>
    <name type="common">Nocardiopsis syringae</name>
    <dbReference type="NCBI Taxonomy" id="103733"/>
    <lineage>
        <taxon>Bacteria</taxon>
        <taxon>Bacillati</taxon>
        <taxon>Actinomycetota</taxon>
        <taxon>Actinomycetes</taxon>
        <taxon>Pseudonocardiales</taxon>
        <taxon>Pseudonocardiaceae</taxon>
        <taxon>Saccharothrix</taxon>
    </lineage>
</organism>
<name>A0A5Q0GU98_SACSY</name>
<dbReference type="KEGG" id="ssyi:EKG83_08805"/>
<dbReference type="RefSeq" id="WP_051765888.1">
    <property type="nucleotide sequence ID" value="NZ_CP034550.1"/>
</dbReference>
<dbReference type="EMBL" id="CP034550">
    <property type="protein sequence ID" value="QFZ17568.1"/>
    <property type="molecule type" value="Genomic_DNA"/>
</dbReference>